<organism evidence="1 2">
    <name type="scientific">Panagrolaimus sp. PS1159</name>
    <dbReference type="NCBI Taxonomy" id="55785"/>
    <lineage>
        <taxon>Eukaryota</taxon>
        <taxon>Metazoa</taxon>
        <taxon>Ecdysozoa</taxon>
        <taxon>Nematoda</taxon>
        <taxon>Chromadorea</taxon>
        <taxon>Rhabditida</taxon>
        <taxon>Tylenchina</taxon>
        <taxon>Panagrolaimomorpha</taxon>
        <taxon>Panagrolaimoidea</taxon>
        <taxon>Panagrolaimidae</taxon>
        <taxon>Panagrolaimus</taxon>
    </lineage>
</organism>
<dbReference type="WBParaSite" id="PS1159_v2.g15690.t1">
    <property type="protein sequence ID" value="PS1159_v2.g15690.t1"/>
    <property type="gene ID" value="PS1159_v2.g15690"/>
</dbReference>
<protein>
    <submittedName>
        <fullName evidence="2">Phospholipase</fullName>
    </submittedName>
</protein>
<accession>A0AC35FB68</accession>
<name>A0AC35FB68_9BILA</name>
<reference evidence="2" key="1">
    <citation type="submission" date="2022-11" db="UniProtKB">
        <authorList>
            <consortium name="WormBaseParasite"/>
        </authorList>
    </citation>
    <scope>IDENTIFICATION</scope>
</reference>
<evidence type="ECO:0000313" key="1">
    <source>
        <dbReference type="Proteomes" id="UP000887580"/>
    </source>
</evidence>
<sequence>MASVTTIGDDGTIVPVENMEQFHCNCFDNSEQRSPRRRRGYIPYSSIYESQDLFRESGYWIPGIPIDAKVSKVEKDTSSSMHLTSPYVYTIDLEHGKFVWSVQKRYQDFSYLSNRLMAHRAVERIKAPVRRTHRHFEETVNSLYGREHKDGCPYKYSHDDIDNAHGSFCEDSGSEVFQMSPDIDFKEMSLADASKQEIHALPPRTESEEDAAAQIPDPNLNVPHRRGHLPHFPMVPDSMIDDGHIVERKQKLEDWLKSVLAIPVNRNYHETAEFLEISRYSFINEIGGKHREGKVKKRPGGGRVYVGMKQCCFRYFLPWGKRWLIIKDTYCCYMNPSNEQIRQVLLIDEHFEINPKDVQDIKKREFVIANSQHVLHLKCKYEVQAELWRKKLESVCLTTGQIWLGQKRFGASFPERENAKCEWFVDARSYYEKAASFMEMAREEIFIADWWLSPEIYMKRPMAEGNKWRLDVLLKRIAERGVRIFVLLYKEVEMALGLNSMYSKRTLQGLHPNIKVQRHPDHYLSSGTFMWAHHEKLIIIDQLIAFVGGVDLCYGRWDDQRHVLTDLGSIQLTPRPDVEFTMTNGLVQAVGAATSSLVNDATDSKGEQVAKESEEIGPQQNIKGNINGKAGDAINEDVFVLKEDDENKTPQKSSGSKMKQKFGKVLKMKKLQNDGKEKGEAFEDVKLDDEQQKSISATPEPGTPGTPVAAAHNAIKIWQRKKKHDSGLIDESFSRERIIRDTLNSSNRKIPKGTARVNISMKNPKPSSSGAGPSNRPSSSNPLKATESRNSNVLRKVIANLKTTRAKKRWRYALETDDMNEEYMVNYYRAQNEKVDMTGLEGAGKLWPGKDYVNYIHKDFVDVEDPFNDFTDRYQVPRMPWHDLHALTFGEVARDVARHFIQRWNATKNEKMKNNSAYPFLIPKSYDWTKVPKVFQSENTYTGNVQVLRSVSNWSALIDKTEASIQQAYLSLIANSKHYVYIENQFFVSMINSNDVSNEICRVICDRIIKADRNGENFRLYIVVPLLPGFEGDIKNSQYSALLAVLHYTYLSISRGPHSLLECLRQANVEDPWKYITINGLRTHDELVGKLVTELIYVHCKLLIVDDLHTIIGSANINDRSQVGYRDSEVCILMTDTEFVSGVMNGKPYKAGKFASSLRKRLMKEHLGLLEGVLHPAEPEYEINVDDPISDAFFVDVWGKIAVDNTKIYEEVFRVIPTDMVETFDELRAWAKELPMSSYNPELAKQKLKHVVGNLVQFPTNFLLKENLSPQLTSKEGLVPSSLFT</sequence>
<proteinExistence type="predicted"/>
<evidence type="ECO:0000313" key="2">
    <source>
        <dbReference type="WBParaSite" id="PS1159_v2.g15690.t1"/>
    </source>
</evidence>
<dbReference type="Proteomes" id="UP000887580">
    <property type="component" value="Unplaced"/>
</dbReference>